<proteinExistence type="predicted"/>
<sequence>MNTSSSSPATSSTAEARLLLLDKHAVEALLTPEAVLPAVREAFLLHAAREGRVFPLVREALSTGGVFGIKSGDVPSQGLLGFKAAGFWPANRALGGEPHQATIMLISPETGRPLCIIDGNAVTTMRTGAAGALGLMQLARPDSRRLTIFGIGVQARIQLRFALDSMPSLQQVRYAGSRGERDAGFEQAFAARCDIAPAADRNQAVADSDIVITATPGKGALFDADAVQPGTHLNCVGADTKGKRELPQELLQRARICVDDAAQARQVGEMQWAPELPVVELGDLLGGQARLERADDDITLFDMTGLALQDLTVARRLYRQALEDGQPGVAWPW</sequence>
<dbReference type="InterPro" id="IPR036291">
    <property type="entry name" value="NAD(P)-bd_dom_sf"/>
</dbReference>
<dbReference type="GO" id="GO:0005737">
    <property type="term" value="C:cytoplasm"/>
    <property type="evidence" value="ECO:0007669"/>
    <property type="project" value="TreeGrafter"/>
</dbReference>
<comment type="caution">
    <text evidence="1">The sequence shown here is derived from an EMBL/GenBank/DDBJ whole genome shotgun (WGS) entry which is preliminary data.</text>
</comment>
<dbReference type="Gene3D" id="3.40.50.720">
    <property type="entry name" value="NAD(P)-binding Rossmann-like Domain"/>
    <property type="match status" value="1"/>
</dbReference>
<dbReference type="Pfam" id="PF02423">
    <property type="entry name" value="OCD_Mu_crystall"/>
    <property type="match status" value="1"/>
</dbReference>
<dbReference type="PANTHER" id="PTHR13812:SF19">
    <property type="entry name" value="KETIMINE REDUCTASE MU-CRYSTALLIN"/>
    <property type="match status" value="1"/>
</dbReference>
<dbReference type="Proteomes" id="UP000462435">
    <property type="component" value="Unassembled WGS sequence"/>
</dbReference>
<evidence type="ECO:0000313" key="1">
    <source>
        <dbReference type="EMBL" id="KAF1048164.1"/>
    </source>
</evidence>
<dbReference type="InterPro" id="IPR003462">
    <property type="entry name" value="ODC_Mu_crystall"/>
</dbReference>
<dbReference type="Gene3D" id="3.30.1780.10">
    <property type="entry name" value="ornithine cyclodeaminase, domain 1"/>
    <property type="match status" value="1"/>
</dbReference>
<dbReference type="SUPFAM" id="SSF51735">
    <property type="entry name" value="NAD(P)-binding Rossmann-fold domains"/>
    <property type="match status" value="1"/>
</dbReference>
<dbReference type="PIRSF" id="PIRSF001439">
    <property type="entry name" value="CryM"/>
    <property type="match status" value="1"/>
</dbReference>
<dbReference type="EMBL" id="WNDX01000006">
    <property type="protein sequence ID" value="KAF1048164.1"/>
    <property type="molecule type" value="Genomic_DNA"/>
</dbReference>
<evidence type="ECO:0000313" key="2">
    <source>
        <dbReference type="Proteomes" id="UP000462435"/>
    </source>
</evidence>
<gene>
    <name evidence="1" type="primary">arcB_2</name>
    <name evidence="1" type="ORF">GAK35_00388</name>
</gene>
<name>A0A7V8JVR3_9BURK</name>
<organism evidence="1 2">
    <name type="scientific">Herbaspirillum frisingense</name>
    <dbReference type="NCBI Taxonomy" id="92645"/>
    <lineage>
        <taxon>Bacteria</taxon>
        <taxon>Pseudomonadati</taxon>
        <taxon>Pseudomonadota</taxon>
        <taxon>Betaproteobacteria</taxon>
        <taxon>Burkholderiales</taxon>
        <taxon>Oxalobacteraceae</taxon>
        <taxon>Herbaspirillum</taxon>
    </lineage>
</organism>
<dbReference type="AlphaFoldDB" id="A0A7V8JVR3"/>
<protein>
    <submittedName>
        <fullName evidence="1">Delta(1)-pyrroline-2-carboxylate reductase</fullName>
    </submittedName>
</protein>
<dbReference type="InterPro" id="IPR023401">
    <property type="entry name" value="ODC_N"/>
</dbReference>
<reference evidence="2" key="1">
    <citation type="journal article" date="2020" name="MBio">
        <title>Horizontal gene transfer to a defensive symbiont with a reduced genome amongst a multipartite beetle microbiome.</title>
        <authorList>
            <person name="Waterworth S.C."/>
            <person name="Florez L.V."/>
            <person name="Rees E.R."/>
            <person name="Hertweck C."/>
            <person name="Kaltenpoth M."/>
            <person name="Kwan J.C."/>
        </authorList>
    </citation>
    <scope>NUCLEOTIDE SEQUENCE [LARGE SCALE GENOMIC DNA]</scope>
</reference>
<accession>A0A7V8JVR3</accession>
<dbReference type="PANTHER" id="PTHR13812">
    <property type="entry name" value="KETIMINE REDUCTASE MU-CRYSTALLIN"/>
    <property type="match status" value="1"/>
</dbReference>